<dbReference type="NCBIfam" id="TIGR02254">
    <property type="entry name" value="YjjG_YfnB"/>
    <property type="match status" value="1"/>
</dbReference>
<dbReference type="PANTHER" id="PTHR47478:SF1">
    <property type="entry name" value="PYRIMIDINE 5'-NUCLEOTIDASE YJJG"/>
    <property type="match status" value="1"/>
</dbReference>
<reference evidence="1 2" key="1">
    <citation type="submission" date="2017-02" db="EMBL/GenBank/DDBJ databases">
        <authorList>
            <person name="Peterson S.W."/>
        </authorList>
    </citation>
    <scope>NUCLEOTIDE SEQUENCE [LARGE SCALE GENOMIC DNA]</scope>
    <source>
        <strain evidence="1 2">ATCC 27749</strain>
    </source>
</reference>
<dbReference type="SUPFAM" id="SSF56784">
    <property type="entry name" value="HAD-like"/>
    <property type="match status" value="1"/>
</dbReference>
<dbReference type="PANTHER" id="PTHR47478">
    <property type="match status" value="1"/>
</dbReference>
<gene>
    <name evidence="1" type="ORF">SAMN02745178_00878</name>
</gene>
<dbReference type="GO" id="GO:0008253">
    <property type="term" value="F:5'-nucleotidase activity"/>
    <property type="evidence" value="ECO:0007669"/>
    <property type="project" value="InterPro"/>
</dbReference>
<name>A0A1T4WQB2_9FIRM</name>
<dbReference type="SFLD" id="SFLDG01129">
    <property type="entry name" value="C1.5:_HAD__Beta-PGM__Phosphata"/>
    <property type="match status" value="1"/>
</dbReference>
<dbReference type="NCBIfam" id="TIGR01549">
    <property type="entry name" value="HAD-SF-IA-v1"/>
    <property type="match status" value="1"/>
</dbReference>
<dbReference type="STRING" id="745368.SAMN02745178_00878"/>
<dbReference type="Proteomes" id="UP000190286">
    <property type="component" value="Unassembled WGS sequence"/>
</dbReference>
<keyword evidence="2" id="KW-1185">Reference proteome</keyword>
<dbReference type="InterPro" id="IPR006439">
    <property type="entry name" value="HAD-SF_hydro_IA"/>
</dbReference>
<dbReference type="GeneID" id="93337361"/>
<dbReference type="NCBIfam" id="NF006976">
    <property type="entry name" value="PRK09449.1"/>
    <property type="match status" value="1"/>
</dbReference>
<dbReference type="InterPro" id="IPR023198">
    <property type="entry name" value="PGP-like_dom2"/>
</dbReference>
<dbReference type="NCBIfam" id="TIGR01509">
    <property type="entry name" value="HAD-SF-IA-v3"/>
    <property type="match status" value="1"/>
</dbReference>
<evidence type="ECO:0000313" key="2">
    <source>
        <dbReference type="Proteomes" id="UP000190286"/>
    </source>
</evidence>
<dbReference type="InterPro" id="IPR036412">
    <property type="entry name" value="HAD-like_sf"/>
</dbReference>
<dbReference type="InterPro" id="IPR023214">
    <property type="entry name" value="HAD_sf"/>
</dbReference>
<dbReference type="AlphaFoldDB" id="A0A1T4WQB2"/>
<dbReference type="Gene3D" id="1.10.150.240">
    <property type="entry name" value="Putative phosphatase, domain 2"/>
    <property type="match status" value="1"/>
</dbReference>
<dbReference type="RefSeq" id="WP_078783877.1">
    <property type="nucleotide sequence ID" value="NZ_FUYF01000003.1"/>
</dbReference>
<dbReference type="InterPro" id="IPR011951">
    <property type="entry name" value="HAD-SF_hydro_IA_YjjG/PynA"/>
</dbReference>
<proteinExistence type="predicted"/>
<dbReference type="InterPro" id="IPR052550">
    <property type="entry name" value="Pyrimidine_5'-ntase_YjjG"/>
</dbReference>
<keyword evidence="1" id="KW-0378">Hydrolase</keyword>
<dbReference type="OrthoDB" id="9802350at2"/>
<dbReference type="Gene3D" id="3.40.50.1000">
    <property type="entry name" value="HAD superfamily/HAD-like"/>
    <property type="match status" value="1"/>
</dbReference>
<sequence length="251" mass="28022">MAIYTCVLLDVDNTILDFDAAERQALTDMLAEYELPHDEATYDTYHKVNRELWDSLAKGQLNKQKLFQIRFSRFMQAMQLPDNGKGKAMNDRYEELLATHADLLPGALTALEELSEVATLALVSNGAIAVQESRIAASGIDRYMDGIYISEKVGAAKPSAKLFEHAFRDLGITNKSRVLMVGDDLLADIKGGLNAGVDTCWFNPGNLENKSGITPKYTVSSYEELYRIVMEPEELENIGVRNRRHSNEALL</sequence>
<accession>A0A1T4WQB2</accession>
<dbReference type="SFLD" id="SFLDG01135">
    <property type="entry name" value="C1.5.6:_HAD__Beta-PGM__Phospha"/>
    <property type="match status" value="1"/>
</dbReference>
<protein>
    <submittedName>
        <fullName evidence="1">Putative hydrolase of the HAD superfamily</fullName>
    </submittedName>
</protein>
<dbReference type="SFLD" id="SFLDS00003">
    <property type="entry name" value="Haloacid_Dehalogenase"/>
    <property type="match status" value="1"/>
</dbReference>
<evidence type="ECO:0000313" key="1">
    <source>
        <dbReference type="EMBL" id="SKA79045.1"/>
    </source>
</evidence>
<dbReference type="EMBL" id="FUYF01000003">
    <property type="protein sequence ID" value="SKA79045.1"/>
    <property type="molecule type" value="Genomic_DNA"/>
</dbReference>
<dbReference type="Pfam" id="PF00702">
    <property type="entry name" value="Hydrolase"/>
    <property type="match status" value="1"/>
</dbReference>
<organism evidence="1 2">
    <name type="scientific">Gemmiger formicilis</name>
    <dbReference type="NCBI Taxonomy" id="745368"/>
    <lineage>
        <taxon>Bacteria</taxon>
        <taxon>Bacillati</taxon>
        <taxon>Bacillota</taxon>
        <taxon>Clostridia</taxon>
        <taxon>Eubacteriales</taxon>
        <taxon>Gemmiger</taxon>
    </lineage>
</organism>